<dbReference type="OrthoDB" id="1934790at2"/>
<evidence type="ECO:0000313" key="2">
    <source>
        <dbReference type="Proteomes" id="UP000182584"/>
    </source>
</evidence>
<accession>A0A1H9V3W7</accession>
<protein>
    <submittedName>
        <fullName evidence="1">Uncharacterized protein</fullName>
    </submittedName>
</protein>
<name>A0A1H9V3W7_BUTFI</name>
<evidence type="ECO:0000313" key="1">
    <source>
        <dbReference type="EMBL" id="SES16510.1"/>
    </source>
</evidence>
<dbReference type="Proteomes" id="UP000182584">
    <property type="component" value="Unassembled WGS sequence"/>
</dbReference>
<gene>
    <name evidence="1" type="ORF">SAMN04487884_12129</name>
</gene>
<reference evidence="1 2" key="1">
    <citation type="submission" date="2016-10" db="EMBL/GenBank/DDBJ databases">
        <authorList>
            <person name="de Groot N.N."/>
        </authorList>
    </citation>
    <scope>NUCLEOTIDE SEQUENCE [LARGE SCALE GENOMIC DNA]</scope>
    <source>
        <strain evidence="1 2">AR40</strain>
    </source>
</reference>
<sequence>MTEKQIYWSRKRDELVTAIKQLGFPRELGEQIAKQLGSPKAMDRMLAYIYNVKPQTAELIVDEMLAICSDIDTWHKKKSAEEANAKYNEILYYGLETDDEENY</sequence>
<proteinExistence type="predicted"/>
<dbReference type="RefSeq" id="WP_074757419.1">
    <property type="nucleotide sequence ID" value="NZ_FOGJ01000021.1"/>
</dbReference>
<organism evidence="1 2">
    <name type="scientific">Butyrivibrio fibrisolvens</name>
    <dbReference type="NCBI Taxonomy" id="831"/>
    <lineage>
        <taxon>Bacteria</taxon>
        <taxon>Bacillati</taxon>
        <taxon>Bacillota</taxon>
        <taxon>Clostridia</taxon>
        <taxon>Lachnospirales</taxon>
        <taxon>Lachnospiraceae</taxon>
        <taxon>Butyrivibrio</taxon>
    </lineage>
</organism>
<dbReference type="eggNOG" id="ENOG50333SC">
    <property type="taxonomic scope" value="Bacteria"/>
</dbReference>
<dbReference type="AlphaFoldDB" id="A0A1H9V3W7"/>
<dbReference type="EMBL" id="FOGJ01000021">
    <property type="protein sequence ID" value="SES16510.1"/>
    <property type="molecule type" value="Genomic_DNA"/>
</dbReference>